<organism evidence="2 3">
    <name type="scientific">Rosistilla ulvae</name>
    <dbReference type="NCBI Taxonomy" id="1930277"/>
    <lineage>
        <taxon>Bacteria</taxon>
        <taxon>Pseudomonadati</taxon>
        <taxon>Planctomycetota</taxon>
        <taxon>Planctomycetia</taxon>
        <taxon>Pirellulales</taxon>
        <taxon>Pirellulaceae</taxon>
        <taxon>Rosistilla</taxon>
    </lineage>
</organism>
<dbReference type="Gene3D" id="3.40.630.30">
    <property type="match status" value="1"/>
</dbReference>
<dbReference type="EMBL" id="CP036261">
    <property type="protein sequence ID" value="QDS91154.1"/>
    <property type="molecule type" value="Genomic_DNA"/>
</dbReference>
<protein>
    <recommendedName>
        <fullName evidence="1">BioF2-like acetyltransferase domain-containing protein</fullName>
    </recommendedName>
</protein>
<dbReference type="SUPFAM" id="SSF55729">
    <property type="entry name" value="Acyl-CoA N-acyltransferases (Nat)"/>
    <property type="match status" value="1"/>
</dbReference>
<accession>A0A517M8F5</accession>
<sequence>MNLRIVKSEAEFMQLQEAWDALDPAPMQSFAWNFAWWQSFSRYNALRIYCYEDQGTVVGIAPFYFDRRLGQRALKFLGSGITCSDYAQLIVADEHRQDFLSEIAEDVRQSRFIRMVELDGVLADPSQNPDLKIVDQLGTPFWRYDRDVDSSWLLELPDSWDQFLKQSASNLRRKVRKAARRIDGGEVQIRSTRDDLSVESAFATLVRLHLERTDAKGLQSAFCDPEYVRFLHAAAADLIPQGKAEILIAEHQGKPIAVHFNLQGPRGPQLYQSGASRDAMELEPGYLLFTHVIRRTIGEGIAEFDFLRGDEPYKKFWGARPVHLATVRCVSKSLFTTAGHKLALGARRLKNDLRSFQWRGLGVAR</sequence>
<gene>
    <name evidence="2" type="ORF">EC9_53740</name>
</gene>
<dbReference type="InterPro" id="IPR016181">
    <property type="entry name" value="Acyl_CoA_acyltransferase"/>
</dbReference>
<keyword evidence="3" id="KW-1185">Reference proteome</keyword>
<dbReference type="RefSeq" id="WP_145348840.1">
    <property type="nucleotide sequence ID" value="NZ_CP036261.1"/>
</dbReference>
<dbReference type="Proteomes" id="UP000319557">
    <property type="component" value="Chromosome"/>
</dbReference>
<proteinExistence type="predicted"/>
<name>A0A517M8F5_9BACT</name>
<dbReference type="InterPro" id="IPR038740">
    <property type="entry name" value="BioF2-like_GNAT_dom"/>
</dbReference>
<dbReference type="OrthoDB" id="9808976at2"/>
<dbReference type="AlphaFoldDB" id="A0A517M8F5"/>
<evidence type="ECO:0000313" key="2">
    <source>
        <dbReference type="EMBL" id="QDS91154.1"/>
    </source>
</evidence>
<evidence type="ECO:0000259" key="1">
    <source>
        <dbReference type="Pfam" id="PF13480"/>
    </source>
</evidence>
<reference evidence="2 3" key="1">
    <citation type="submission" date="2019-02" db="EMBL/GenBank/DDBJ databases">
        <title>Deep-cultivation of Planctomycetes and their phenomic and genomic characterization uncovers novel biology.</title>
        <authorList>
            <person name="Wiegand S."/>
            <person name="Jogler M."/>
            <person name="Boedeker C."/>
            <person name="Pinto D."/>
            <person name="Vollmers J."/>
            <person name="Rivas-Marin E."/>
            <person name="Kohn T."/>
            <person name="Peeters S.H."/>
            <person name="Heuer A."/>
            <person name="Rast P."/>
            <person name="Oberbeckmann S."/>
            <person name="Bunk B."/>
            <person name="Jeske O."/>
            <person name="Meyerdierks A."/>
            <person name="Storesund J.E."/>
            <person name="Kallscheuer N."/>
            <person name="Luecker S."/>
            <person name="Lage O.M."/>
            <person name="Pohl T."/>
            <person name="Merkel B.J."/>
            <person name="Hornburger P."/>
            <person name="Mueller R.-W."/>
            <person name="Bruemmer F."/>
            <person name="Labrenz M."/>
            <person name="Spormann A.M."/>
            <person name="Op den Camp H."/>
            <person name="Overmann J."/>
            <person name="Amann R."/>
            <person name="Jetten M.S.M."/>
            <person name="Mascher T."/>
            <person name="Medema M.H."/>
            <person name="Devos D.P."/>
            <person name="Kaster A.-K."/>
            <person name="Ovreas L."/>
            <person name="Rohde M."/>
            <person name="Galperin M.Y."/>
            <person name="Jogler C."/>
        </authorList>
    </citation>
    <scope>NUCLEOTIDE SEQUENCE [LARGE SCALE GENOMIC DNA]</scope>
    <source>
        <strain evidence="2 3">EC9</strain>
    </source>
</reference>
<dbReference type="KEGG" id="ruv:EC9_53740"/>
<dbReference type="Pfam" id="PF13480">
    <property type="entry name" value="Acetyltransf_6"/>
    <property type="match status" value="1"/>
</dbReference>
<feature type="domain" description="BioF2-like acetyltransferase" evidence="1">
    <location>
        <begin position="170"/>
        <end position="315"/>
    </location>
</feature>
<evidence type="ECO:0000313" key="3">
    <source>
        <dbReference type="Proteomes" id="UP000319557"/>
    </source>
</evidence>